<gene>
    <name evidence="2" type="ORF">RND61_26435</name>
</gene>
<accession>A0ABU3QS60</accession>
<reference evidence="2 3" key="1">
    <citation type="submission" date="2023-09" db="EMBL/GenBank/DDBJ databases">
        <title>Streptomyces sp. nov.: A antagonism against Alternaria gaisen Producing Streptochlin, Isolated from Tamarix root soil.</title>
        <authorList>
            <person name="Chen Y."/>
        </authorList>
    </citation>
    <scope>NUCLEOTIDE SEQUENCE [LARGE SCALE GENOMIC DNA]</scope>
    <source>
        <strain evidence="2 3">TRM76323</strain>
    </source>
</reference>
<feature type="region of interest" description="Disordered" evidence="1">
    <location>
        <begin position="157"/>
        <end position="177"/>
    </location>
</feature>
<evidence type="ECO:0000313" key="3">
    <source>
        <dbReference type="Proteomes" id="UP001250181"/>
    </source>
</evidence>
<organism evidence="2 3">
    <name type="scientific">Streptomyces tamarix</name>
    <dbReference type="NCBI Taxonomy" id="3078565"/>
    <lineage>
        <taxon>Bacteria</taxon>
        <taxon>Bacillati</taxon>
        <taxon>Actinomycetota</taxon>
        <taxon>Actinomycetes</taxon>
        <taxon>Kitasatosporales</taxon>
        <taxon>Streptomycetaceae</taxon>
        <taxon>Streptomyces</taxon>
    </lineage>
</organism>
<dbReference type="RefSeq" id="WP_315880618.1">
    <property type="nucleotide sequence ID" value="NZ_JAWCTQ010000044.1"/>
</dbReference>
<feature type="compositionally biased region" description="Polar residues" evidence="1">
    <location>
        <begin position="262"/>
        <end position="273"/>
    </location>
</feature>
<comment type="caution">
    <text evidence="2">The sequence shown here is derived from an EMBL/GenBank/DDBJ whole genome shotgun (WGS) entry which is preliminary data.</text>
</comment>
<feature type="region of interest" description="Disordered" evidence="1">
    <location>
        <begin position="253"/>
        <end position="273"/>
    </location>
</feature>
<keyword evidence="3" id="KW-1185">Reference proteome</keyword>
<feature type="region of interest" description="Disordered" evidence="1">
    <location>
        <begin position="201"/>
        <end position="220"/>
    </location>
</feature>
<name>A0ABU3QS60_9ACTN</name>
<dbReference type="Proteomes" id="UP001250181">
    <property type="component" value="Unassembled WGS sequence"/>
</dbReference>
<evidence type="ECO:0000313" key="2">
    <source>
        <dbReference type="EMBL" id="MDT9685574.1"/>
    </source>
</evidence>
<proteinExistence type="predicted"/>
<sequence length="273" mass="31481">MAILNGRRVSTRRELADKHDLSLTYLEKLYRERETNGHPEPVPDAAGRELAWYDADWRRWYKDLTGTAGLESRAELQERTGLGRSTLELFYRERETNGHPEPEKTVGNTMYWNSKAWDRWYKGYQAAQEWRTEIDRSGNAEDEITLSQAARVLKMEPTSITKYPTRKPKHWPDPIREEKTDSGRVKRYYRRGDIWQYGELRERSGGGRPAGTAGTTRRYPYDGDERLEKARKALKANPNMPVATLAGELAREHGGAAGTWSHIVSSARQNPED</sequence>
<evidence type="ECO:0000256" key="1">
    <source>
        <dbReference type="SAM" id="MobiDB-lite"/>
    </source>
</evidence>
<protein>
    <submittedName>
        <fullName evidence="2">Uncharacterized protein</fullName>
    </submittedName>
</protein>
<dbReference type="EMBL" id="JAWCTQ010000044">
    <property type="protein sequence ID" value="MDT9685574.1"/>
    <property type="molecule type" value="Genomic_DNA"/>
</dbReference>